<protein>
    <submittedName>
        <fullName evidence="2">Uncharacterized protein</fullName>
    </submittedName>
</protein>
<feature type="compositionally biased region" description="Basic and acidic residues" evidence="1">
    <location>
        <begin position="21"/>
        <end position="40"/>
    </location>
</feature>
<gene>
    <name evidence="2" type="ORF">GCM10007392_01740</name>
</gene>
<evidence type="ECO:0000256" key="1">
    <source>
        <dbReference type="SAM" id="MobiDB-lite"/>
    </source>
</evidence>
<evidence type="ECO:0000313" key="2">
    <source>
        <dbReference type="EMBL" id="GGX39088.1"/>
    </source>
</evidence>
<comment type="caution">
    <text evidence="2">The sequence shown here is derived from an EMBL/GenBank/DDBJ whole genome shotgun (WGS) entry which is preliminary data.</text>
</comment>
<proteinExistence type="predicted"/>
<feature type="compositionally biased region" description="Polar residues" evidence="1">
    <location>
        <begin position="8"/>
        <end position="18"/>
    </location>
</feature>
<feature type="compositionally biased region" description="Polar residues" evidence="1">
    <location>
        <begin position="78"/>
        <end position="87"/>
    </location>
</feature>
<keyword evidence="3" id="KW-1185">Reference proteome</keyword>
<organism evidence="2 3">
    <name type="scientific">Saccharospirillum salsuginis</name>
    <dbReference type="NCBI Taxonomy" id="418750"/>
    <lineage>
        <taxon>Bacteria</taxon>
        <taxon>Pseudomonadati</taxon>
        <taxon>Pseudomonadota</taxon>
        <taxon>Gammaproteobacteria</taxon>
        <taxon>Oceanospirillales</taxon>
        <taxon>Saccharospirillaceae</taxon>
        <taxon>Saccharospirillum</taxon>
    </lineage>
</organism>
<dbReference type="Proteomes" id="UP000626148">
    <property type="component" value="Unassembled WGS sequence"/>
</dbReference>
<reference evidence="2" key="2">
    <citation type="submission" date="2020-09" db="EMBL/GenBank/DDBJ databases">
        <authorList>
            <person name="Sun Q."/>
            <person name="Kim S."/>
        </authorList>
    </citation>
    <scope>NUCLEOTIDE SEQUENCE</scope>
    <source>
        <strain evidence="2">KCTC 22169</strain>
    </source>
</reference>
<feature type="compositionally biased region" description="Polar residues" evidence="1">
    <location>
        <begin position="122"/>
        <end position="135"/>
    </location>
</feature>
<name>A0A918K034_9GAMM</name>
<reference evidence="2" key="1">
    <citation type="journal article" date="2014" name="Int. J. Syst. Evol. Microbiol.">
        <title>Complete genome sequence of Corynebacterium casei LMG S-19264T (=DSM 44701T), isolated from a smear-ripened cheese.</title>
        <authorList>
            <consortium name="US DOE Joint Genome Institute (JGI-PGF)"/>
            <person name="Walter F."/>
            <person name="Albersmeier A."/>
            <person name="Kalinowski J."/>
            <person name="Ruckert C."/>
        </authorList>
    </citation>
    <scope>NUCLEOTIDE SEQUENCE</scope>
    <source>
        <strain evidence="2">KCTC 22169</strain>
    </source>
</reference>
<evidence type="ECO:0000313" key="3">
    <source>
        <dbReference type="Proteomes" id="UP000626148"/>
    </source>
</evidence>
<feature type="region of interest" description="Disordered" evidence="1">
    <location>
        <begin position="1"/>
        <end position="135"/>
    </location>
</feature>
<accession>A0A918K034</accession>
<sequence length="135" mass="15126">MYNEHESLTTSPLEQQQVSEQEQHLESEAEEPSKERDTRQAGRALEADDSVASTDVPKASEPPTNDSHRYTLGREQTETPTQSSGSPAGQREAKPPRLHIGEVVIRVEENPKPQRAKRRGRTSTLSDSQRLIRSL</sequence>
<dbReference type="EMBL" id="BMXR01000001">
    <property type="protein sequence ID" value="GGX39088.1"/>
    <property type="molecule type" value="Genomic_DNA"/>
</dbReference>
<dbReference type="AlphaFoldDB" id="A0A918K034"/>